<evidence type="ECO:0000313" key="1">
    <source>
        <dbReference type="EMBL" id="SFC73314.1"/>
    </source>
</evidence>
<proteinExistence type="predicted"/>
<evidence type="ECO:0000313" key="2">
    <source>
        <dbReference type="Proteomes" id="UP000199577"/>
    </source>
</evidence>
<reference evidence="1 2" key="1">
    <citation type="submission" date="2016-10" db="EMBL/GenBank/DDBJ databases">
        <authorList>
            <person name="de Groot N.N."/>
        </authorList>
    </citation>
    <scope>NUCLEOTIDE SEQUENCE [LARGE SCALE GENOMIC DNA]</scope>
    <source>
        <strain evidence="1 2">DSM 22900</strain>
    </source>
</reference>
<dbReference type="EMBL" id="FOLL01000022">
    <property type="protein sequence ID" value="SFC73314.1"/>
    <property type="molecule type" value="Genomic_DNA"/>
</dbReference>
<organism evidence="1 2">
    <name type="scientific">Parapedobacter composti</name>
    <dbReference type="NCBI Taxonomy" id="623281"/>
    <lineage>
        <taxon>Bacteria</taxon>
        <taxon>Pseudomonadati</taxon>
        <taxon>Bacteroidota</taxon>
        <taxon>Sphingobacteriia</taxon>
        <taxon>Sphingobacteriales</taxon>
        <taxon>Sphingobacteriaceae</taxon>
        <taxon>Parapedobacter</taxon>
    </lineage>
</organism>
<accession>A0A1I1LJL4</accession>
<gene>
    <name evidence="1" type="ORF">SAMN05421747_1229</name>
</gene>
<sequence>MVRLKAGGASPARQVKVFQFLYGAIKGISRQTACMDKLQFQFLYGAIKGAALHNNQLGIGNFNSCMVRLKAGRAGDKS</sequence>
<name>A0A1I1LJL4_9SPHI</name>
<dbReference type="Proteomes" id="UP000199577">
    <property type="component" value="Unassembled WGS sequence"/>
</dbReference>
<protein>
    <submittedName>
        <fullName evidence="1">Uncharacterized protein</fullName>
    </submittedName>
</protein>
<keyword evidence="2" id="KW-1185">Reference proteome</keyword>
<dbReference type="AlphaFoldDB" id="A0A1I1LJL4"/>